<feature type="compositionally biased region" description="Polar residues" evidence="4">
    <location>
        <begin position="511"/>
        <end position="542"/>
    </location>
</feature>
<comment type="caution">
    <text evidence="7">The sequence shown here is derived from an EMBL/GenBank/DDBJ whole genome shotgun (WGS) entry which is preliminary data.</text>
</comment>
<dbReference type="SMART" id="SM00325">
    <property type="entry name" value="RhoGEF"/>
    <property type="match status" value="1"/>
</dbReference>
<feature type="coiled-coil region" evidence="3">
    <location>
        <begin position="694"/>
        <end position="728"/>
    </location>
</feature>
<dbReference type="PROSITE" id="PS00741">
    <property type="entry name" value="DH_1"/>
    <property type="match status" value="1"/>
</dbReference>
<dbReference type="Proteomes" id="UP000192247">
    <property type="component" value="Unassembled WGS sequence"/>
</dbReference>
<dbReference type="PANTHER" id="PTHR46026">
    <property type="entry name" value="RHO-TYPE GUANINE NUCLEOTIDE EXCHANGE FACTOR, ISOFORM F"/>
    <property type="match status" value="1"/>
</dbReference>
<feature type="domain" description="SH3" evidence="5">
    <location>
        <begin position="56"/>
        <end position="115"/>
    </location>
</feature>
<reference evidence="7 8" key="1">
    <citation type="journal article" date="2017" name="Gigascience">
        <title>Draft genome of the honey bee ectoparasitic mite, Tropilaelaps mercedesae, is shaped by the parasitic life history.</title>
        <authorList>
            <person name="Dong X."/>
            <person name="Armstrong S.D."/>
            <person name="Xia D."/>
            <person name="Makepeace B.L."/>
            <person name="Darby A.C."/>
            <person name="Kadowaki T."/>
        </authorList>
    </citation>
    <scope>NUCLEOTIDE SEQUENCE [LARGE SCALE GENOMIC DNA]</scope>
    <source>
        <strain evidence="7">Wuxi-XJTLU</strain>
    </source>
</reference>
<dbReference type="STRING" id="418985.A0A1V9XL22"/>
<accession>A0A1V9XL22</accession>
<dbReference type="OrthoDB" id="443981at2759"/>
<dbReference type="PRINTS" id="PR00452">
    <property type="entry name" value="SH3DOMAIN"/>
</dbReference>
<gene>
    <name evidence="7" type="ORF">BIW11_09312</name>
</gene>
<dbReference type="InterPro" id="IPR036028">
    <property type="entry name" value="SH3-like_dom_sf"/>
</dbReference>
<dbReference type="InterPro" id="IPR035899">
    <property type="entry name" value="DBL_dom_sf"/>
</dbReference>
<keyword evidence="1 2" id="KW-0728">SH3 domain</keyword>
<evidence type="ECO:0000256" key="1">
    <source>
        <dbReference type="ARBA" id="ARBA00022443"/>
    </source>
</evidence>
<evidence type="ECO:0000256" key="3">
    <source>
        <dbReference type="SAM" id="Coils"/>
    </source>
</evidence>
<feature type="domain" description="DH" evidence="6">
    <location>
        <begin position="133"/>
        <end position="322"/>
    </location>
</feature>
<proteinExistence type="predicted"/>
<dbReference type="GO" id="GO:0035556">
    <property type="term" value="P:intracellular signal transduction"/>
    <property type="evidence" value="ECO:0007669"/>
    <property type="project" value="InterPro"/>
</dbReference>
<dbReference type="InterPro" id="IPR000219">
    <property type="entry name" value="DH_dom"/>
</dbReference>
<name>A0A1V9XL22_9ACAR</name>
<dbReference type="SUPFAM" id="SSF48065">
    <property type="entry name" value="DBL homology domain (DH-domain)"/>
    <property type="match status" value="1"/>
</dbReference>
<dbReference type="Gene3D" id="1.20.900.10">
    <property type="entry name" value="Dbl homology (DH) domain"/>
    <property type="match status" value="1"/>
</dbReference>
<protein>
    <submittedName>
        <fullName evidence="7">Rho guanine nucleotide exchange factor 7-like</fullName>
    </submittedName>
</protein>
<dbReference type="Gene3D" id="2.30.29.30">
    <property type="entry name" value="Pleckstrin-homology domain (PH domain)/Phosphotyrosine-binding domain (PTB)"/>
    <property type="match status" value="1"/>
</dbReference>
<evidence type="ECO:0000313" key="7">
    <source>
        <dbReference type="EMBL" id="OQR74093.1"/>
    </source>
</evidence>
<dbReference type="Pfam" id="PF00621">
    <property type="entry name" value="RhoGEF"/>
    <property type="match status" value="1"/>
</dbReference>
<dbReference type="Pfam" id="PF14604">
    <property type="entry name" value="SH3_9"/>
    <property type="match status" value="1"/>
</dbReference>
<dbReference type="FunFam" id="2.30.30.40:FF:000072">
    <property type="entry name" value="Unconventional Myosin IB"/>
    <property type="match status" value="1"/>
</dbReference>
<evidence type="ECO:0000259" key="5">
    <source>
        <dbReference type="PROSITE" id="PS50002"/>
    </source>
</evidence>
<dbReference type="InterPro" id="IPR001331">
    <property type="entry name" value="GDS_CDC24_CS"/>
</dbReference>
<evidence type="ECO:0000313" key="8">
    <source>
        <dbReference type="Proteomes" id="UP000192247"/>
    </source>
</evidence>
<dbReference type="AlphaFoldDB" id="A0A1V9XL22"/>
<dbReference type="PROSITE" id="PS50002">
    <property type="entry name" value="SH3"/>
    <property type="match status" value="1"/>
</dbReference>
<dbReference type="PROSITE" id="PS50010">
    <property type="entry name" value="DH_2"/>
    <property type="match status" value="1"/>
</dbReference>
<dbReference type="EMBL" id="MNPL01008743">
    <property type="protein sequence ID" value="OQR74093.1"/>
    <property type="molecule type" value="Genomic_DNA"/>
</dbReference>
<dbReference type="PANTHER" id="PTHR46026:SF1">
    <property type="entry name" value="RHO-TYPE GUANINE NUCLEOTIDE EXCHANGE FACTOR, ISOFORM F"/>
    <property type="match status" value="1"/>
</dbReference>
<feature type="region of interest" description="Disordered" evidence="4">
    <location>
        <begin position="568"/>
        <end position="592"/>
    </location>
</feature>
<evidence type="ECO:0000256" key="2">
    <source>
        <dbReference type="PROSITE-ProRule" id="PRU00192"/>
    </source>
</evidence>
<dbReference type="GO" id="GO:0005085">
    <property type="term" value="F:guanyl-nucleotide exchange factor activity"/>
    <property type="evidence" value="ECO:0007669"/>
    <property type="project" value="InterPro"/>
</dbReference>
<evidence type="ECO:0000256" key="4">
    <source>
        <dbReference type="SAM" id="MobiDB-lite"/>
    </source>
</evidence>
<dbReference type="SMART" id="SM00326">
    <property type="entry name" value="SH3"/>
    <property type="match status" value="1"/>
</dbReference>
<feature type="region of interest" description="Disordered" evidence="4">
    <location>
        <begin position="498"/>
        <end position="542"/>
    </location>
</feature>
<keyword evidence="8" id="KW-1185">Reference proteome</keyword>
<dbReference type="InParanoid" id="A0A1V9XL22"/>
<dbReference type="SUPFAM" id="SSF50044">
    <property type="entry name" value="SH3-domain"/>
    <property type="match status" value="1"/>
</dbReference>
<organism evidence="7 8">
    <name type="scientific">Tropilaelaps mercedesae</name>
    <dbReference type="NCBI Taxonomy" id="418985"/>
    <lineage>
        <taxon>Eukaryota</taxon>
        <taxon>Metazoa</taxon>
        <taxon>Ecdysozoa</taxon>
        <taxon>Arthropoda</taxon>
        <taxon>Chelicerata</taxon>
        <taxon>Arachnida</taxon>
        <taxon>Acari</taxon>
        <taxon>Parasitiformes</taxon>
        <taxon>Mesostigmata</taxon>
        <taxon>Gamasina</taxon>
        <taxon>Dermanyssoidea</taxon>
        <taxon>Laelapidae</taxon>
        <taxon>Tropilaelaps</taxon>
    </lineage>
</organism>
<dbReference type="GO" id="GO:0016192">
    <property type="term" value="P:vesicle-mediated transport"/>
    <property type="evidence" value="ECO:0007669"/>
    <property type="project" value="UniProtKB-ARBA"/>
</dbReference>
<dbReference type="CDD" id="cd11877">
    <property type="entry name" value="SH3_PIX"/>
    <property type="match status" value="1"/>
</dbReference>
<evidence type="ECO:0000259" key="6">
    <source>
        <dbReference type="PROSITE" id="PS50010"/>
    </source>
</evidence>
<dbReference type="InterPro" id="IPR001452">
    <property type="entry name" value="SH3_domain"/>
</dbReference>
<dbReference type="InterPro" id="IPR011993">
    <property type="entry name" value="PH-like_dom_sf"/>
</dbReference>
<sequence>MSFRVTSAALNTKDQPRINWLCMAERLPKELTPSFGETGNNKNDQYGIRSVLHPRMEPQRVRALFNFTGQHTDELNFKKGDIITITQPQDEGWYEGTLRGVTGWFPANYVTEYRGNAGVESGAEIQAAAAAEHRATLLANIIETEAAFVRNLDSFSNSTLQPVWRLFGTDYDMINRYLELILEVHRTLLSGLRAEASRQPSKVGRVFLAIFPRLQGVHKNYCALHPRAVKLIMNSTALANLNSGIGYPAGNNNNNNNVGNNNNAPNTLKLSIGLSAPFKRMEKYETLLEELTRLTAENHPDRGDCQRSCSLFRELVQEMAVLRRQKDVETEILSTTIRNWDGPPIATLGDVRLTCPVMGQWQNGRRDHYLVAFDTAIVLVSLYSPNEFQLDCRLPLERTTVTKVEHPLGLELSCHNTRVLVTFHSLEDLEKLRSRVDVYSTVQKRNSSKSTEGGGPGVPALARVGVNGSRPVTPDQRMENLAGAEGVTSRTALHPARISRPTSPAWCAPASQRSYQQLTQQPHSSSDVSPGHPATQQLGPSSTRMSLMVAKIRGVLPHTRMKVPLQKEPVPGLKRGSSARKNKKELPAPILAPEPPLNPVDYERDLQILKVVESFANLSKKPTSSIPVGSLAAGAGTSSVGAFSSLPSVRVSTLTAHSGSPMDVDGVQSGGGPGRPLSVSPVSPGVPDGHAANVRNLQNDVAFLKEQLAKLQSDLLEECRQRRALQNQLNLITSVKRM</sequence>
<dbReference type="Gene3D" id="2.30.30.40">
    <property type="entry name" value="SH3 Domains"/>
    <property type="match status" value="1"/>
</dbReference>
<keyword evidence="3" id="KW-0175">Coiled coil</keyword>
<dbReference type="GO" id="GO:0005737">
    <property type="term" value="C:cytoplasm"/>
    <property type="evidence" value="ECO:0007669"/>
    <property type="project" value="TreeGrafter"/>
</dbReference>